<comment type="caution">
    <text evidence="2">The sequence shown here is derived from an EMBL/GenBank/DDBJ whole genome shotgun (WGS) entry which is preliminary data.</text>
</comment>
<dbReference type="EMBL" id="JAKVTV010000005">
    <property type="protein sequence ID" value="MCH4824393.1"/>
    <property type="molecule type" value="Genomic_DNA"/>
</dbReference>
<sequence length="463" mass="51711">MKTVKLYLVLIAVVGISFSSCNKDENDLSDNEIAENVAQLSLGPVLNGMINNSSTRQQLDDIPDCSDEAPAYAQISLIYGDANTAVDVVVEILSDENGLFTAYNEDLEITISPGSTTVSVTLNDFLIYSDDEGSPGEVIWVAPKSGSEFEIFVDEPLPNSWELRAGSKTYIEVPVICFDDRQVNMYGYQFFDIFPTEISTLCFFANYCTDSGRHYTANYSLDLYLGTSDAGEPLYLDQTPVVSNNGSYYADPVCLSVPSPPEGIGMDEPYLYYEITLTDWPGNYGSAEDNVESGTLSWNDVQALLNDDGTTTEYLHIFINCGKDDEEEGEDTYVVVTVDTENINEDNLNTTVFFTDSRSNSTSNVSSPENHIALVDKNRKIFWSGRTLENTGEIIEIVEIYRKEEGGEFILVRTYTDPEMEGFVIGDIRSDYVEGFEFYNLILTIYGETERTFVIDPKLQMNR</sequence>
<name>A0A9X1V8K6_9FLAO</name>
<evidence type="ECO:0000313" key="3">
    <source>
        <dbReference type="Proteomes" id="UP001139226"/>
    </source>
</evidence>
<accession>A0A9X1V8K6</accession>
<evidence type="ECO:0000313" key="2">
    <source>
        <dbReference type="EMBL" id="MCH4824393.1"/>
    </source>
</evidence>
<feature type="chain" id="PRO_5040755483" evidence="1">
    <location>
        <begin position="23"/>
        <end position="463"/>
    </location>
</feature>
<organism evidence="2 3">
    <name type="scientific">Christiangramia lutea</name>
    <dbReference type="NCBI Taxonomy" id="1607951"/>
    <lineage>
        <taxon>Bacteria</taxon>
        <taxon>Pseudomonadati</taxon>
        <taxon>Bacteroidota</taxon>
        <taxon>Flavobacteriia</taxon>
        <taxon>Flavobacteriales</taxon>
        <taxon>Flavobacteriaceae</taxon>
        <taxon>Christiangramia</taxon>
    </lineage>
</organism>
<keyword evidence="1" id="KW-0732">Signal</keyword>
<dbReference type="AlphaFoldDB" id="A0A9X1V8K6"/>
<keyword evidence="3" id="KW-1185">Reference proteome</keyword>
<feature type="signal peptide" evidence="1">
    <location>
        <begin position="1"/>
        <end position="22"/>
    </location>
</feature>
<proteinExistence type="predicted"/>
<dbReference type="RefSeq" id="WP_240714555.1">
    <property type="nucleotide sequence ID" value="NZ_JAKVTV010000005.1"/>
</dbReference>
<gene>
    <name evidence="2" type="ORF">ML462_14565</name>
</gene>
<protein>
    <submittedName>
        <fullName evidence="2">Uncharacterized protein</fullName>
    </submittedName>
</protein>
<evidence type="ECO:0000256" key="1">
    <source>
        <dbReference type="SAM" id="SignalP"/>
    </source>
</evidence>
<reference evidence="2" key="1">
    <citation type="submission" date="2022-03" db="EMBL/GenBank/DDBJ databases">
        <title>Gramella crocea sp. nov., isolated from activated sludge of a seafood processing plant.</title>
        <authorList>
            <person name="Zhang X."/>
        </authorList>
    </citation>
    <scope>NUCLEOTIDE SEQUENCE</scope>
    <source>
        <strain evidence="2">YJ019</strain>
    </source>
</reference>
<dbReference type="Proteomes" id="UP001139226">
    <property type="component" value="Unassembled WGS sequence"/>
</dbReference>
<dbReference type="PROSITE" id="PS51257">
    <property type="entry name" value="PROKAR_LIPOPROTEIN"/>
    <property type="match status" value="1"/>
</dbReference>